<keyword evidence="2" id="KW-1185">Reference proteome</keyword>
<comment type="caution">
    <text evidence="1">The sequence shown here is derived from an EMBL/GenBank/DDBJ whole genome shotgun (WGS) entry which is preliminary data.</text>
</comment>
<reference evidence="1" key="1">
    <citation type="submission" date="2021-06" db="EMBL/GenBank/DDBJ databases">
        <authorList>
            <person name="Kallberg Y."/>
            <person name="Tangrot J."/>
            <person name="Rosling A."/>
        </authorList>
    </citation>
    <scope>NUCLEOTIDE SEQUENCE</scope>
    <source>
        <strain evidence="1">28 12/20/2015</strain>
    </source>
</reference>
<gene>
    <name evidence="1" type="ORF">SPELUC_LOCUS5640</name>
</gene>
<accession>A0ACA9M1R1</accession>
<evidence type="ECO:0000313" key="2">
    <source>
        <dbReference type="Proteomes" id="UP000789366"/>
    </source>
</evidence>
<proteinExistence type="predicted"/>
<dbReference type="Proteomes" id="UP000789366">
    <property type="component" value="Unassembled WGS sequence"/>
</dbReference>
<organism evidence="1 2">
    <name type="scientific">Cetraspora pellucida</name>
    <dbReference type="NCBI Taxonomy" id="1433469"/>
    <lineage>
        <taxon>Eukaryota</taxon>
        <taxon>Fungi</taxon>
        <taxon>Fungi incertae sedis</taxon>
        <taxon>Mucoromycota</taxon>
        <taxon>Glomeromycotina</taxon>
        <taxon>Glomeromycetes</taxon>
        <taxon>Diversisporales</taxon>
        <taxon>Gigasporaceae</taxon>
        <taxon>Cetraspora</taxon>
    </lineage>
</organism>
<sequence length="153" mass="18040">ATALIIDVIWNKFFISLDTQVIPLRLFIQETLRRSRISWYTLQTALFYLLRIKHKIATLEIEITTKTDNKSDSAICGRRMFIASLIIASKYLQDRNYSNSAWSKMCGLSVKDINEIESRFLILIDYNLFIKDNIFNNWTNFLRSRICSFPELE</sequence>
<protein>
    <submittedName>
        <fullName evidence="1">3285_t:CDS:1</fullName>
    </submittedName>
</protein>
<dbReference type="EMBL" id="CAJVPW010005886">
    <property type="protein sequence ID" value="CAG8561888.1"/>
    <property type="molecule type" value="Genomic_DNA"/>
</dbReference>
<feature type="non-terminal residue" evidence="1">
    <location>
        <position position="1"/>
    </location>
</feature>
<name>A0ACA9M1R1_9GLOM</name>
<evidence type="ECO:0000313" key="1">
    <source>
        <dbReference type="EMBL" id="CAG8561888.1"/>
    </source>
</evidence>